<evidence type="ECO:0000256" key="4">
    <source>
        <dbReference type="ARBA" id="ARBA00032089"/>
    </source>
</evidence>
<reference evidence="8" key="1">
    <citation type="submission" date="2020-05" db="EMBL/GenBank/DDBJ databases">
        <title>Novel species in genus Nocardioides.</title>
        <authorList>
            <person name="Zhang G."/>
        </authorList>
    </citation>
    <scope>NUCLEOTIDE SEQUENCE [LARGE SCALE GENOMIC DNA]</scope>
    <source>
        <strain evidence="8">zg-1050</strain>
    </source>
</reference>
<dbReference type="PIRSF" id="PIRSF038471">
    <property type="entry name" value="MreC"/>
    <property type="match status" value="1"/>
</dbReference>
<evidence type="ECO:0000256" key="3">
    <source>
        <dbReference type="ARBA" id="ARBA00022960"/>
    </source>
</evidence>
<dbReference type="InterPro" id="IPR042175">
    <property type="entry name" value="Cell/Rod_MreC_2"/>
</dbReference>
<evidence type="ECO:0000256" key="5">
    <source>
        <dbReference type="PIRNR" id="PIRNR038471"/>
    </source>
</evidence>
<dbReference type="Proteomes" id="UP000503297">
    <property type="component" value="Chromosome"/>
</dbReference>
<dbReference type="Pfam" id="PF04085">
    <property type="entry name" value="MreC"/>
    <property type="match status" value="1"/>
</dbReference>
<protein>
    <recommendedName>
        <fullName evidence="2 5">Cell shape-determining protein MreC</fullName>
    </recommendedName>
    <alternativeName>
        <fullName evidence="4 5">Cell shape protein MreC</fullName>
    </alternativeName>
</protein>
<dbReference type="AlphaFoldDB" id="A0A6M8J181"/>
<dbReference type="GO" id="GO:0005886">
    <property type="term" value="C:plasma membrane"/>
    <property type="evidence" value="ECO:0007669"/>
    <property type="project" value="TreeGrafter"/>
</dbReference>
<dbReference type="PANTHER" id="PTHR34138">
    <property type="entry name" value="CELL SHAPE-DETERMINING PROTEIN MREC"/>
    <property type="match status" value="1"/>
</dbReference>
<evidence type="ECO:0000313" key="8">
    <source>
        <dbReference type="Proteomes" id="UP000503297"/>
    </source>
</evidence>
<evidence type="ECO:0000256" key="1">
    <source>
        <dbReference type="ARBA" id="ARBA00009369"/>
    </source>
</evidence>
<dbReference type="GO" id="GO:0008360">
    <property type="term" value="P:regulation of cell shape"/>
    <property type="evidence" value="ECO:0007669"/>
    <property type="project" value="UniProtKB-KW"/>
</dbReference>
<dbReference type="EMBL" id="CP053716">
    <property type="protein sequence ID" value="QKF07274.1"/>
    <property type="molecule type" value="Genomic_DNA"/>
</dbReference>
<evidence type="ECO:0000256" key="2">
    <source>
        <dbReference type="ARBA" id="ARBA00013855"/>
    </source>
</evidence>
<dbReference type="PANTHER" id="PTHR34138:SF1">
    <property type="entry name" value="CELL SHAPE-DETERMINING PROTEIN MREC"/>
    <property type="match status" value="1"/>
</dbReference>
<accession>A0A6M8J181</accession>
<sequence>MTSRISQSSPSFLRRIALAALLAVSLALVALYVREGAEGPLHGVQQAVQRVTGTASQATSGLGGLGSAASGALEEATVSEETLSELRAQNKELRASLAAAEEDRQKARRLEALLGMKQTTGLTGVAAPIVGRSATAWSDTLTIGVGQRDGIATGMAVMSPEGVIGQVTAVSSTSSTVRLLTDPNAGAAVMIQSSRAHGIVRGSFSGLLHLEDIDESQLPSVGDVVVTSGLGGSYVSGLLVGQVVSVNASASNATGTIVVSQNASVDDLEEVFVVTRPQDGPAAETPAS</sequence>
<dbReference type="InterPro" id="IPR007221">
    <property type="entry name" value="MreC"/>
</dbReference>
<organism evidence="7 8">
    <name type="scientific">Berryella wangjianweii</name>
    <dbReference type="NCBI Taxonomy" id="2734634"/>
    <lineage>
        <taxon>Bacteria</taxon>
        <taxon>Bacillati</taxon>
        <taxon>Actinomycetota</taxon>
        <taxon>Coriobacteriia</taxon>
        <taxon>Eggerthellales</taxon>
        <taxon>Eggerthellaceae</taxon>
        <taxon>Berryella</taxon>
    </lineage>
</organism>
<dbReference type="InterPro" id="IPR055342">
    <property type="entry name" value="MreC_beta-barrel_core"/>
</dbReference>
<dbReference type="NCBIfam" id="TIGR00219">
    <property type="entry name" value="mreC"/>
    <property type="match status" value="1"/>
</dbReference>
<gene>
    <name evidence="7" type="primary">mreC</name>
    <name evidence="7" type="ORF">HLV38_03415</name>
</gene>
<proteinExistence type="inferred from homology"/>
<dbReference type="Gene3D" id="2.40.10.340">
    <property type="entry name" value="Rod shape-determining protein MreC, domain 1"/>
    <property type="match status" value="1"/>
</dbReference>
<dbReference type="RefSeq" id="WP_172163425.1">
    <property type="nucleotide sequence ID" value="NZ_CP053716.1"/>
</dbReference>
<comment type="function">
    <text evidence="5">Involved in formation and maintenance of cell shape.</text>
</comment>
<dbReference type="Gene3D" id="2.40.10.350">
    <property type="entry name" value="Rod shape-determining protein MreC, domain 2"/>
    <property type="match status" value="1"/>
</dbReference>
<keyword evidence="3 5" id="KW-0133">Cell shape</keyword>
<comment type="similarity">
    <text evidence="1 5">Belongs to the MreC family.</text>
</comment>
<evidence type="ECO:0000313" key="7">
    <source>
        <dbReference type="EMBL" id="QKF07274.1"/>
    </source>
</evidence>
<evidence type="ECO:0000259" key="6">
    <source>
        <dbReference type="Pfam" id="PF04085"/>
    </source>
</evidence>
<keyword evidence="8" id="KW-1185">Reference proteome</keyword>
<feature type="domain" description="Rod shape-determining protein MreC beta-barrel core" evidence="6">
    <location>
        <begin position="129"/>
        <end position="274"/>
    </location>
</feature>
<name>A0A6M8J181_9ACTN</name>
<dbReference type="KEGG" id="bwa:HLV38_03415"/>
<dbReference type="InterPro" id="IPR042177">
    <property type="entry name" value="Cell/Rod_1"/>
</dbReference>